<gene>
    <name evidence="2" type="ORF">bsdE14_03190</name>
</gene>
<evidence type="ECO:0000256" key="1">
    <source>
        <dbReference type="SAM" id="Phobius"/>
    </source>
</evidence>
<keyword evidence="1" id="KW-1133">Transmembrane helix</keyword>
<reference evidence="2 3" key="1">
    <citation type="journal article" date="2024" name="Int. J. Syst. Evol. Microbiol.">
        <title>Clostridium omnivorum sp. nov., isolated from anoxic soil under the treatment of reductive soil disinfestation.</title>
        <authorList>
            <person name="Ueki A."/>
            <person name="Tonouchi A."/>
            <person name="Kaku N."/>
            <person name="Honma S."/>
            <person name="Ueki K."/>
        </authorList>
    </citation>
    <scope>NUCLEOTIDE SEQUENCE [LARGE SCALE GENOMIC DNA]</scope>
    <source>
        <strain evidence="2 3">E14</strain>
    </source>
</reference>
<feature type="transmembrane region" description="Helical" evidence="1">
    <location>
        <begin position="62"/>
        <end position="80"/>
    </location>
</feature>
<organism evidence="2 3">
    <name type="scientific">Clostridium omnivorum</name>
    <dbReference type="NCBI Taxonomy" id="1604902"/>
    <lineage>
        <taxon>Bacteria</taxon>
        <taxon>Bacillati</taxon>
        <taxon>Bacillota</taxon>
        <taxon>Clostridia</taxon>
        <taxon>Eubacteriales</taxon>
        <taxon>Clostridiaceae</taxon>
        <taxon>Clostridium</taxon>
    </lineage>
</organism>
<keyword evidence="1" id="KW-0472">Membrane</keyword>
<dbReference type="Pfam" id="PF12725">
    <property type="entry name" value="DUF3810"/>
    <property type="match status" value="1"/>
</dbReference>
<feature type="transmembrane region" description="Helical" evidence="1">
    <location>
        <begin position="7"/>
        <end position="25"/>
    </location>
</feature>
<dbReference type="EMBL" id="BRXR01000001">
    <property type="protein sequence ID" value="GLC28909.1"/>
    <property type="molecule type" value="Genomic_DNA"/>
</dbReference>
<name>A0ABQ5N143_9CLOT</name>
<sequence length="362" mass="41328">MIKRPKLKFTIISFVLIAILMNLIFKRIPEFVEKNYSLGFDKTIRQALSISTGYIPFSFGEFLVIFLFLLLVILVLIVFIKIKNGGALNAILNLVTYLSALYIIFMVFWGFNYNRLSFDKISNLKIEKSSKQDLYLLCEDLIKRANMLREQVNENSQGVMIIPGGYKDVLKRTKIGYDIAEKKYKELGGKYGPPKPILLSRALNYTGITGIYIPFTGEANVNVAVTDLLLPATAAHEAAHQRGFAREDEANYIAYLTCTMHSDYDFKYSGTMLALIYSMNALYDKDNSAYKELVKTYSEGVKKDLQYDSEFWSKYEGKVQDFSDKVNNSYLKSNGQEDGVQSYGRMVDLLLAEYKEKNKLAK</sequence>
<proteinExistence type="predicted"/>
<evidence type="ECO:0000313" key="2">
    <source>
        <dbReference type="EMBL" id="GLC28909.1"/>
    </source>
</evidence>
<feature type="transmembrane region" description="Helical" evidence="1">
    <location>
        <begin position="87"/>
        <end position="111"/>
    </location>
</feature>
<dbReference type="InterPro" id="IPR024294">
    <property type="entry name" value="DUF3810"/>
</dbReference>
<keyword evidence="1" id="KW-0812">Transmembrane</keyword>
<dbReference type="RefSeq" id="WP_264848184.1">
    <property type="nucleotide sequence ID" value="NZ_BRXR01000001.1"/>
</dbReference>
<keyword evidence="3" id="KW-1185">Reference proteome</keyword>
<protein>
    <submittedName>
        <fullName evidence="2">Membrane protein</fullName>
    </submittedName>
</protein>
<accession>A0ABQ5N143</accession>
<dbReference type="Proteomes" id="UP001208567">
    <property type="component" value="Unassembled WGS sequence"/>
</dbReference>
<comment type="caution">
    <text evidence="2">The sequence shown here is derived from an EMBL/GenBank/DDBJ whole genome shotgun (WGS) entry which is preliminary data.</text>
</comment>
<evidence type="ECO:0000313" key="3">
    <source>
        <dbReference type="Proteomes" id="UP001208567"/>
    </source>
</evidence>